<dbReference type="InterPro" id="IPR010998">
    <property type="entry name" value="Integrase_recombinase_N"/>
</dbReference>
<dbReference type="InterPro" id="IPR004107">
    <property type="entry name" value="Integrase_SAM-like_N"/>
</dbReference>
<dbReference type="InterPro" id="IPR011010">
    <property type="entry name" value="DNA_brk_join_enz"/>
</dbReference>
<keyword evidence="2" id="KW-0229">DNA integration</keyword>
<comment type="caution">
    <text evidence="9">The sequence shown here is derived from an EMBL/GenBank/DDBJ whole genome shotgun (WGS) entry which is preliminary data.</text>
</comment>
<keyword evidence="4" id="KW-0233">DNA recombination</keyword>
<dbReference type="GO" id="GO:0015074">
    <property type="term" value="P:DNA integration"/>
    <property type="evidence" value="ECO:0007669"/>
    <property type="project" value="UniProtKB-KW"/>
</dbReference>
<keyword evidence="10" id="KW-1185">Reference proteome</keyword>
<dbReference type="GO" id="GO:0003677">
    <property type="term" value="F:DNA binding"/>
    <property type="evidence" value="ECO:0007669"/>
    <property type="project" value="UniProtKB-UniRule"/>
</dbReference>
<evidence type="ECO:0000256" key="1">
    <source>
        <dbReference type="ARBA" id="ARBA00008857"/>
    </source>
</evidence>
<feature type="domain" description="Tyr recombinase" evidence="7">
    <location>
        <begin position="161"/>
        <end position="350"/>
    </location>
</feature>
<dbReference type="Gene3D" id="1.10.150.130">
    <property type="match status" value="1"/>
</dbReference>
<evidence type="ECO:0000313" key="9">
    <source>
        <dbReference type="EMBL" id="MRX70883.1"/>
    </source>
</evidence>
<name>A0A7X2LXN0_9BACI</name>
<feature type="transmembrane region" description="Helical" evidence="6">
    <location>
        <begin position="186"/>
        <end position="206"/>
    </location>
</feature>
<dbReference type="Pfam" id="PF14657">
    <property type="entry name" value="Arm-DNA-bind_4"/>
    <property type="match status" value="1"/>
</dbReference>
<dbReference type="InterPro" id="IPR002104">
    <property type="entry name" value="Integrase_catalytic"/>
</dbReference>
<dbReference type="AlphaFoldDB" id="A0A7X2LXN0"/>
<dbReference type="InterPro" id="IPR013762">
    <property type="entry name" value="Integrase-like_cat_sf"/>
</dbReference>
<keyword evidence="6" id="KW-0472">Membrane</keyword>
<dbReference type="SUPFAM" id="SSF56349">
    <property type="entry name" value="DNA breaking-rejoining enzymes"/>
    <property type="match status" value="1"/>
</dbReference>
<dbReference type="PROSITE" id="PS51898">
    <property type="entry name" value="TYR_RECOMBINASE"/>
    <property type="match status" value="1"/>
</dbReference>
<dbReference type="PANTHER" id="PTHR30629">
    <property type="entry name" value="PROPHAGE INTEGRASE"/>
    <property type="match status" value="1"/>
</dbReference>
<dbReference type="Pfam" id="PF14659">
    <property type="entry name" value="Phage_int_SAM_3"/>
    <property type="match status" value="1"/>
</dbReference>
<reference evidence="9 10" key="1">
    <citation type="submission" date="2019-11" db="EMBL/GenBank/DDBJ databases">
        <title>Bacillus lacus genome.</title>
        <authorList>
            <person name="Allen C.J."/>
            <person name="Newman J.D."/>
        </authorList>
    </citation>
    <scope>NUCLEOTIDE SEQUENCE [LARGE SCALE GENOMIC DNA]</scope>
    <source>
        <strain evidence="9 10">KCTC 33946</strain>
    </source>
</reference>
<feature type="domain" description="Core-binding (CB)" evidence="8">
    <location>
        <begin position="58"/>
        <end position="140"/>
    </location>
</feature>
<dbReference type="PANTHER" id="PTHR30629:SF2">
    <property type="entry name" value="PROPHAGE INTEGRASE INTS-RELATED"/>
    <property type="match status" value="1"/>
</dbReference>
<keyword evidence="6" id="KW-1133">Transmembrane helix</keyword>
<dbReference type="InterPro" id="IPR050808">
    <property type="entry name" value="Phage_Integrase"/>
</dbReference>
<keyword evidence="3 5" id="KW-0238">DNA-binding</keyword>
<evidence type="ECO:0000256" key="4">
    <source>
        <dbReference type="ARBA" id="ARBA00023172"/>
    </source>
</evidence>
<evidence type="ECO:0000313" key="10">
    <source>
        <dbReference type="Proteomes" id="UP000448867"/>
    </source>
</evidence>
<organism evidence="9 10">
    <name type="scientific">Metabacillus lacus</name>
    <dbReference type="NCBI Taxonomy" id="1983721"/>
    <lineage>
        <taxon>Bacteria</taxon>
        <taxon>Bacillati</taxon>
        <taxon>Bacillota</taxon>
        <taxon>Bacilli</taxon>
        <taxon>Bacillales</taxon>
        <taxon>Bacillaceae</taxon>
        <taxon>Metabacillus</taxon>
    </lineage>
</organism>
<keyword evidence="6" id="KW-0812">Transmembrane</keyword>
<evidence type="ECO:0000259" key="7">
    <source>
        <dbReference type="PROSITE" id="PS51898"/>
    </source>
</evidence>
<dbReference type="PROSITE" id="PS51900">
    <property type="entry name" value="CB"/>
    <property type="match status" value="1"/>
</dbReference>
<dbReference type="Gene3D" id="1.10.443.10">
    <property type="entry name" value="Intergrase catalytic core"/>
    <property type="match status" value="1"/>
</dbReference>
<evidence type="ECO:0000256" key="2">
    <source>
        <dbReference type="ARBA" id="ARBA00022908"/>
    </source>
</evidence>
<dbReference type="EMBL" id="WKKI01000002">
    <property type="protein sequence ID" value="MRX70883.1"/>
    <property type="molecule type" value="Genomic_DNA"/>
</dbReference>
<dbReference type="InterPro" id="IPR044068">
    <property type="entry name" value="CB"/>
</dbReference>
<accession>A0A7X2LXN0</accession>
<evidence type="ECO:0000256" key="3">
    <source>
        <dbReference type="ARBA" id="ARBA00023125"/>
    </source>
</evidence>
<gene>
    <name evidence="9" type="ORF">GJU40_01710</name>
</gene>
<evidence type="ECO:0000256" key="6">
    <source>
        <dbReference type="SAM" id="Phobius"/>
    </source>
</evidence>
<protein>
    <submittedName>
        <fullName evidence="9">Tyrosine-type recombinase/integrase</fullName>
    </submittedName>
</protein>
<dbReference type="GO" id="GO:0006310">
    <property type="term" value="P:DNA recombination"/>
    <property type="evidence" value="ECO:0007669"/>
    <property type="project" value="UniProtKB-KW"/>
</dbReference>
<sequence>MRKRGNKYQYRFHVRDPITNKRKEISKGGFDKEKEAEKAMVLAMADYERGMLDLSGKFTFQQLAELWLDDKEGNVRESTLYSYKRALNARIMPTFGQLDIKSIKPLQIHNYYQKLKNEGAAKRYISYIGTILGSIFKKGVSLELIYKNPVQDVDKPKMQKNKQKSWTAEQAIEFLKVARARSDYYLAYYLALLTGMRIGEVLGLHWSDIDFEKRMIHVQHTLTLNEGKYVIGPVKTESSERHIPVSANLLNQLIEHKQTSRNTSEDLVFRTKKGKLVVPYTLRYMMKQLCEELDLPYIRFHDIRRTHTSILIDEGVSPKVVSQRLGHSDVSITLNIYTDVFDQRQVEATDKIDEILSGGQSVVKEKNEGGKSP</sequence>
<comment type="similarity">
    <text evidence="1">Belongs to the 'phage' integrase family.</text>
</comment>
<dbReference type="Proteomes" id="UP000448867">
    <property type="component" value="Unassembled WGS sequence"/>
</dbReference>
<dbReference type="CDD" id="cd01189">
    <property type="entry name" value="INT_ICEBs1_C_like"/>
    <property type="match status" value="1"/>
</dbReference>
<evidence type="ECO:0000256" key="5">
    <source>
        <dbReference type="PROSITE-ProRule" id="PRU01248"/>
    </source>
</evidence>
<evidence type="ECO:0000259" key="8">
    <source>
        <dbReference type="PROSITE" id="PS51900"/>
    </source>
</evidence>
<proteinExistence type="inferred from homology"/>
<dbReference type="Pfam" id="PF00589">
    <property type="entry name" value="Phage_integrase"/>
    <property type="match status" value="1"/>
</dbReference>
<dbReference type="InterPro" id="IPR028259">
    <property type="entry name" value="AP2-like_int_N"/>
</dbReference>